<feature type="domain" description="TF-B3" evidence="7">
    <location>
        <begin position="35"/>
        <end position="128"/>
    </location>
</feature>
<reference evidence="8 9" key="1">
    <citation type="submission" date="2017-11" db="EMBL/GenBank/DDBJ databases">
        <title>De-novo sequencing of pomegranate (Punica granatum L.) genome.</title>
        <authorList>
            <person name="Akparov Z."/>
            <person name="Amiraslanov A."/>
            <person name="Hajiyeva S."/>
            <person name="Abbasov M."/>
            <person name="Kaur K."/>
            <person name="Hamwieh A."/>
            <person name="Solovyev V."/>
            <person name="Salamov A."/>
            <person name="Braich B."/>
            <person name="Kosarev P."/>
            <person name="Mahmoud A."/>
            <person name="Hajiyev E."/>
            <person name="Babayeva S."/>
            <person name="Izzatullayeva V."/>
            <person name="Mammadov A."/>
            <person name="Mammadov A."/>
            <person name="Sharifova S."/>
            <person name="Ojaghi J."/>
            <person name="Eynullazada K."/>
            <person name="Bayramov B."/>
            <person name="Abdulazimova A."/>
            <person name="Shahmuradov I."/>
        </authorList>
    </citation>
    <scope>NUCLEOTIDE SEQUENCE [LARGE SCALE GENOMIC DNA]</scope>
    <source>
        <strain evidence="9">cv. AG2017</strain>
        <tissue evidence="8">Leaf</tissue>
    </source>
</reference>
<keyword evidence="5" id="KW-0539">Nucleus</keyword>
<keyword evidence="3" id="KW-0238">DNA-binding</keyword>
<comment type="subcellular location">
    <subcellularLocation>
        <location evidence="1">Nucleus</location>
    </subcellularLocation>
</comment>
<dbReference type="EMBL" id="PGOL01001513">
    <property type="protein sequence ID" value="PKI57301.1"/>
    <property type="molecule type" value="Genomic_DNA"/>
</dbReference>
<evidence type="ECO:0000313" key="8">
    <source>
        <dbReference type="EMBL" id="PKI57301.1"/>
    </source>
</evidence>
<name>A0A2I0JLZ5_PUNGR</name>
<keyword evidence="2" id="KW-0805">Transcription regulation</keyword>
<evidence type="ECO:0000259" key="7">
    <source>
        <dbReference type="PROSITE" id="PS50863"/>
    </source>
</evidence>
<dbReference type="STRING" id="22663.A0A2I0JLZ5"/>
<dbReference type="PANTHER" id="PTHR31391">
    <property type="entry name" value="B3 DOMAIN-CONTAINING PROTEIN OS11G0197600-RELATED"/>
    <property type="match status" value="1"/>
</dbReference>
<organism evidence="8 9">
    <name type="scientific">Punica granatum</name>
    <name type="common">Pomegranate</name>
    <dbReference type="NCBI Taxonomy" id="22663"/>
    <lineage>
        <taxon>Eukaryota</taxon>
        <taxon>Viridiplantae</taxon>
        <taxon>Streptophyta</taxon>
        <taxon>Embryophyta</taxon>
        <taxon>Tracheophyta</taxon>
        <taxon>Spermatophyta</taxon>
        <taxon>Magnoliopsida</taxon>
        <taxon>eudicotyledons</taxon>
        <taxon>Gunneridae</taxon>
        <taxon>Pentapetalae</taxon>
        <taxon>rosids</taxon>
        <taxon>malvids</taxon>
        <taxon>Myrtales</taxon>
        <taxon>Lythraceae</taxon>
        <taxon>Punica</taxon>
    </lineage>
</organism>
<comment type="caution">
    <text evidence="8">The sequence shown here is derived from an EMBL/GenBank/DDBJ whole genome shotgun (WGS) entry which is preliminary data.</text>
</comment>
<evidence type="ECO:0000256" key="4">
    <source>
        <dbReference type="ARBA" id="ARBA00023163"/>
    </source>
</evidence>
<feature type="compositionally biased region" description="Low complexity" evidence="6">
    <location>
        <begin position="1"/>
        <end position="10"/>
    </location>
</feature>
<dbReference type="SUPFAM" id="SSF101936">
    <property type="entry name" value="DNA-binding pseudobarrel domain"/>
    <property type="match status" value="1"/>
</dbReference>
<dbReference type="InterPro" id="IPR044837">
    <property type="entry name" value="REM16-like"/>
</dbReference>
<dbReference type="InterPro" id="IPR003340">
    <property type="entry name" value="B3_DNA-bd"/>
</dbReference>
<evidence type="ECO:0000256" key="6">
    <source>
        <dbReference type="SAM" id="MobiDB-lite"/>
    </source>
</evidence>
<accession>A0A2I0JLZ5</accession>
<evidence type="ECO:0000256" key="3">
    <source>
        <dbReference type="ARBA" id="ARBA00023125"/>
    </source>
</evidence>
<feature type="region of interest" description="Disordered" evidence="6">
    <location>
        <begin position="1"/>
        <end position="22"/>
    </location>
</feature>
<dbReference type="InterPro" id="IPR015300">
    <property type="entry name" value="DNA-bd_pseudobarrel_sf"/>
</dbReference>
<keyword evidence="9" id="KW-1185">Reference proteome</keyword>
<gene>
    <name evidence="8" type="ORF">CRG98_022300</name>
</gene>
<evidence type="ECO:0000256" key="2">
    <source>
        <dbReference type="ARBA" id="ARBA00023015"/>
    </source>
</evidence>
<keyword evidence="4" id="KW-0804">Transcription</keyword>
<dbReference type="GO" id="GO:0005634">
    <property type="term" value="C:nucleus"/>
    <property type="evidence" value="ECO:0007669"/>
    <property type="project" value="UniProtKB-SubCell"/>
</dbReference>
<dbReference type="CDD" id="cd10017">
    <property type="entry name" value="B3_DNA"/>
    <property type="match status" value="1"/>
</dbReference>
<dbReference type="GO" id="GO:0003677">
    <property type="term" value="F:DNA binding"/>
    <property type="evidence" value="ECO:0007669"/>
    <property type="project" value="UniProtKB-KW"/>
</dbReference>
<proteinExistence type="predicted"/>
<dbReference type="Pfam" id="PF02362">
    <property type="entry name" value="B3"/>
    <property type="match status" value="1"/>
</dbReference>
<evidence type="ECO:0000256" key="5">
    <source>
        <dbReference type="ARBA" id="ARBA00023242"/>
    </source>
</evidence>
<dbReference type="Gene3D" id="2.40.330.10">
    <property type="entry name" value="DNA-binding pseudobarrel domain"/>
    <property type="match status" value="1"/>
</dbReference>
<evidence type="ECO:0000256" key="1">
    <source>
        <dbReference type="ARBA" id="ARBA00004123"/>
    </source>
</evidence>
<dbReference type="Proteomes" id="UP000233551">
    <property type="component" value="Unassembled WGS sequence"/>
</dbReference>
<protein>
    <recommendedName>
        <fullName evidence="7">TF-B3 domain-containing protein</fullName>
    </recommendedName>
</protein>
<sequence length="149" mass="17216">MEGSSSSKRSSTSRKVKVTEVQDDEIEPLSGKPWFPVILTRSHIKPEYNMYMPNRMSDILPSKDIPTVLMYSGKEWKMVYYGDPKKVKRFNSEWKHFVDDNDLKAEDVCVFELMVCTARILLENNALKVGVPFVLELTLCSSEEVKFEI</sequence>
<dbReference type="PANTHER" id="PTHR31391:SF64">
    <property type="entry name" value="B3 DOMAIN-CONTAINING PROTEIN OS06G0112300"/>
    <property type="match status" value="1"/>
</dbReference>
<dbReference type="AlphaFoldDB" id="A0A2I0JLZ5"/>
<evidence type="ECO:0000313" key="9">
    <source>
        <dbReference type="Proteomes" id="UP000233551"/>
    </source>
</evidence>
<dbReference type="PROSITE" id="PS50863">
    <property type="entry name" value="B3"/>
    <property type="match status" value="1"/>
</dbReference>